<sequence length="1056" mass="124290">MEGKITKIVLKNFITYDYCEFNPGPGLNMIIGPNGSGKSSIVCGIGLGLGGSLQYLGRAKNISDYIKHGEDRAMIEISLSRKRGGRLSNVTIQRTFKRNDNKTNWKINGQSKTQKEVLSLIDSFNIQINNLCQFLPQEKVSEFAQMSSTELLNATLQAIGNNSLNKQYKELIENQEQRNALQTELKRNEDLLSKLKFQNDGIEKEVSRYKERETILRDVKVMEVLVPYVKYREKTNEWKELRKSVKDYKKNVEDLIDEMNKLIKDKDDKEKRIQEALKYKEDLDKEYYEYTKESNKISEELEKLEENNSLILMNFLQYKENKRKLNEEIKDQERIIDELKNKINDKKRLLIEQGVINENGVDIYNNNDNITTEIGNIQYKLGKEREKKLDIDTKMRSLYNDRNEIKHERNSLNEKIENLQNKKNNLDDMTKQRLNLLNHYNSHAYEANEWLKSHRSLFKMNVFSPVAIEINTNNKEEAAVVENTIGSSLYMFVTLCKEDYEVFTNELIDKKKLRISVVMFNNLKLSDFKAPIPKEELKKYGFDCYVLDLIQGPTEILNVLCKINKIHLIPYSKREINANTFDNNSILKKYIINDIEYTKNIRYNLLSIRTRKLKEANILSFNDSTAQKNEIEKEIQENEQKKRNVLKERRTEILNEKKEYNKLSTQYEIKLIEYNLSIMSRSSQLSTFDHEKEKFQNEYNENLKIRENLLTQYLKYKNKSLEKFNQKTNVVIKNMQDEINISNIENKIQVQRKKIKENKEECAKMEDKRNHVKQEAIKTYNEIELLKSSDQEILKLAIIKANEFDTLDEVNQKFADVKLNLEMISEISVSIVNDFEKREKEIMKLGAEIKRTKEKIINHDKKIKQNEKSFIPKIKDIINKLNEKFSESFEKIGCVGEIKLDEKSEYKNWGLNIYVKFRDTDNLQLLTGTRQSGGERSVSTILFLMSLQSFSGSPFRVVDEINQGMDSSNERLIHDQLIESASKEGTSQYFLVTPKLLPDLSYNSKMKVFCIFNGKWHNLEKHVNIKKIDFKSYINRKRKEKSEQNEDLQAHKRIHI</sequence>
<dbReference type="Proteomes" id="UP000193920">
    <property type="component" value="Unassembled WGS sequence"/>
</dbReference>
<dbReference type="Pfam" id="PF13476">
    <property type="entry name" value="AAA_23"/>
    <property type="match status" value="1"/>
</dbReference>
<accession>A0A1Y2FRG7</accession>
<proteinExistence type="inferred from homology"/>
<protein>
    <recommendedName>
        <fullName evidence="2">Structural maintenance of chromosomes protein 5</fullName>
    </recommendedName>
</protein>
<evidence type="ECO:0000256" key="2">
    <source>
        <dbReference type="ARBA" id="ARBA00018687"/>
    </source>
</evidence>
<dbReference type="PANTHER" id="PTHR45916">
    <property type="entry name" value="STRUCTURAL MAINTENANCE OF CHROMOSOMES PROTEIN 5"/>
    <property type="match status" value="1"/>
</dbReference>
<evidence type="ECO:0000256" key="3">
    <source>
        <dbReference type="ARBA" id="ARBA00023054"/>
    </source>
</evidence>
<evidence type="ECO:0000256" key="1">
    <source>
        <dbReference type="ARBA" id="ARBA00010171"/>
    </source>
</evidence>
<dbReference type="GO" id="GO:0003697">
    <property type="term" value="F:single-stranded DNA binding"/>
    <property type="evidence" value="ECO:0007669"/>
    <property type="project" value="TreeGrafter"/>
</dbReference>
<dbReference type="EMBL" id="MCOG01000003">
    <property type="protein sequence ID" value="ORY85894.1"/>
    <property type="molecule type" value="Genomic_DNA"/>
</dbReference>
<dbReference type="InterPro" id="IPR038729">
    <property type="entry name" value="Rad50/SbcC_AAA"/>
</dbReference>
<dbReference type="GO" id="GO:0016887">
    <property type="term" value="F:ATP hydrolysis activity"/>
    <property type="evidence" value="ECO:0007669"/>
    <property type="project" value="InterPro"/>
</dbReference>
<keyword evidence="3 4" id="KW-0175">Coiled coil</keyword>
<feature type="coiled-coil region" evidence="4">
    <location>
        <begin position="621"/>
        <end position="663"/>
    </location>
</feature>
<feature type="coiled-coil region" evidence="4">
    <location>
        <begin position="741"/>
        <end position="775"/>
    </location>
</feature>
<feature type="domain" description="Rad50/SbcC-type AAA" evidence="5">
    <location>
        <begin position="7"/>
        <end position="192"/>
    </location>
</feature>
<dbReference type="Gene3D" id="3.40.50.300">
    <property type="entry name" value="P-loop containing nucleotide triphosphate hydrolases"/>
    <property type="match status" value="2"/>
</dbReference>
<feature type="coiled-coil region" evidence="4">
    <location>
        <begin position="395"/>
        <end position="439"/>
    </location>
</feature>
<dbReference type="STRING" id="1754190.A0A1Y2FRG7"/>
<dbReference type="PANTHER" id="PTHR45916:SF1">
    <property type="entry name" value="STRUCTURAL MAINTENANCE OF CHROMOSOMES PROTEIN 5"/>
    <property type="match status" value="1"/>
</dbReference>
<organism evidence="6 7">
    <name type="scientific">Neocallimastix californiae</name>
    <dbReference type="NCBI Taxonomy" id="1754190"/>
    <lineage>
        <taxon>Eukaryota</taxon>
        <taxon>Fungi</taxon>
        <taxon>Fungi incertae sedis</taxon>
        <taxon>Chytridiomycota</taxon>
        <taxon>Chytridiomycota incertae sedis</taxon>
        <taxon>Neocallimastigomycetes</taxon>
        <taxon>Neocallimastigales</taxon>
        <taxon>Neocallimastigaceae</taxon>
        <taxon>Neocallimastix</taxon>
    </lineage>
</organism>
<dbReference type="GO" id="GO:0000724">
    <property type="term" value="P:double-strand break repair via homologous recombination"/>
    <property type="evidence" value="ECO:0007669"/>
    <property type="project" value="TreeGrafter"/>
</dbReference>
<feature type="coiled-coil region" evidence="4">
    <location>
        <begin position="164"/>
        <end position="349"/>
    </location>
</feature>
<dbReference type="AlphaFoldDB" id="A0A1Y2FRG7"/>
<keyword evidence="6" id="KW-0378">Hydrolase</keyword>
<gene>
    <name evidence="6" type="ORF">LY90DRAFT_696992</name>
</gene>
<dbReference type="GO" id="GO:0005634">
    <property type="term" value="C:nucleus"/>
    <property type="evidence" value="ECO:0007669"/>
    <property type="project" value="TreeGrafter"/>
</dbReference>
<evidence type="ECO:0000259" key="5">
    <source>
        <dbReference type="Pfam" id="PF13476"/>
    </source>
</evidence>
<dbReference type="OrthoDB" id="10254973at2759"/>
<keyword evidence="7" id="KW-1185">Reference proteome</keyword>
<evidence type="ECO:0000256" key="4">
    <source>
        <dbReference type="SAM" id="Coils"/>
    </source>
</evidence>
<evidence type="ECO:0000313" key="6">
    <source>
        <dbReference type="EMBL" id="ORY85894.1"/>
    </source>
</evidence>
<evidence type="ECO:0000313" key="7">
    <source>
        <dbReference type="Proteomes" id="UP000193920"/>
    </source>
</evidence>
<dbReference type="GO" id="GO:0030915">
    <property type="term" value="C:Smc5-Smc6 complex"/>
    <property type="evidence" value="ECO:0007669"/>
    <property type="project" value="TreeGrafter"/>
</dbReference>
<reference evidence="6 7" key="1">
    <citation type="submission" date="2016-08" db="EMBL/GenBank/DDBJ databases">
        <title>A Parts List for Fungal Cellulosomes Revealed by Comparative Genomics.</title>
        <authorList>
            <consortium name="DOE Joint Genome Institute"/>
            <person name="Haitjema C.H."/>
            <person name="Gilmore S.P."/>
            <person name="Henske J.K."/>
            <person name="Solomon K.V."/>
            <person name="De Groot R."/>
            <person name="Kuo A."/>
            <person name="Mondo S.J."/>
            <person name="Salamov A.A."/>
            <person name="Labutti K."/>
            <person name="Zhao Z."/>
            <person name="Chiniquy J."/>
            <person name="Barry K."/>
            <person name="Brewer H.M."/>
            <person name="Purvine S.O."/>
            <person name="Wright A.T."/>
            <person name="Boxma B."/>
            <person name="Van Alen T."/>
            <person name="Hackstein J.H."/>
            <person name="Baker S.E."/>
            <person name="Grigoriev I.V."/>
            <person name="O'Malley M.A."/>
        </authorList>
    </citation>
    <scope>NUCLEOTIDE SEQUENCE [LARGE SCALE GENOMIC DNA]</scope>
    <source>
        <strain evidence="6 7">G1</strain>
    </source>
</reference>
<comment type="caution">
    <text evidence="6">The sequence shown here is derived from an EMBL/GenBank/DDBJ whole genome shotgun (WGS) entry which is preliminary data.</text>
</comment>
<dbReference type="InterPro" id="IPR027417">
    <property type="entry name" value="P-loop_NTPase"/>
</dbReference>
<comment type="similarity">
    <text evidence="1">Belongs to the SMC family. SMC5 subfamily.</text>
</comment>
<dbReference type="SUPFAM" id="SSF52540">
    <property type="entry name" value="P-loop containing nucleoside triphosphate hydrolases"/>
    <property type="match status" value="2"/>
</dbReference>
<name>A0A1Y2FRG7_9FUNG</name>